<dbReference type="Proteomes" id="UP000265618">
    <property type="component" value="Unassembled WGS sequence"/>
</dbReference>
<feature type="compositionally biased region" description="Basic and acidic residues" evidence="1">
    <location>
        <begin position="668"/>
        <end position="681"/>
    </location>
</feature>
<gene>
    <name evidence="3" type="ORF">KIPB_000301</name>
</gene>
<evidence type="ECO:0000313" key="4">
    <source>
        <dbReference type="Proteomes" id="UP000265618"/>
    </source>
</evidence>
<comment type="caution">
    <text evidence="3">The sequence shown here is derived from an EMBL/GenBank/DDBJ whole genome shotgun (WGS) entry which is preliminary data.</text>
</comment>
<dbReference type="EMBL" id="BDIP01000032">
    <property type="protein sequence ID" value="GIQ79631.1"/>
    <property type="molecule type" value="Genomic_DNA"/>
</dbReference>
<feature type="transmembrane region" description="Helical" evidence="2">
    <location>
        <begin position="696"/>
        <end position="715"/>
    </location>
</feature>
<organism evidence="3 4">
    <name type="scientific">Kipferlia bialata</name>
    <dbReference type="NCBI Taxonomy" id="797122"/>
    <lineage>
        <taxon>Eukaryota</taxon>
        <taxon>Metamonada</taxon>
        <taxon>Carpediemonas-like organisms</taxon>
        <taxon>Kipferlia</taxon>
    </lineage>
</organism>
<reference evidence="3 4" key="1">
    <citation type="journal article" date="2018" name="PLoS ONE">
        <title>The draft genome of Kipferlia bialata reveals reductive genome evolution in fornicate parasites.</title>
        <authorList>
            <person name="Tanifuji G."/>
            <person name="Takabayashi S."/>
            <person name="Kume K."/>
            <person name="Takagi M."/>
            <person name="Nakayama T."/>
            <person name="Kamikawa R."/>
            <person name="Inagaki Y."/>
            <person name="Hashimoto T."/>
        </authorList>
    </citation>
    <scope>NUCLEOTIDE SEQUENCE [LARGE SCALE GENOMIC DNA]</scope>
    <source>
        <strain evidence="3">NY0173</strain>
    </source>
</reference>
<keyword evidence="2" id="KW-0812">Transmembrane</keyword>
<proteinExistence type="predicted"/>
<protein>
    <submittedName>
        <fullName evidence="3">Uncharacterized protein</fullName>
    </submittedName>
</protein>
<keyword evidence="2" id="KW-1133">Transmembrane helix</keyword>
<accession>A0A9K3GEU9</accession>
<feature type="compositionally biased region" description="Acidic residues" evidence="1">
    <location>
        <begin position="231"/>
        <end position="276"/>
    </location>
</feature>
<feature type="region of interest" description="Disordered" evidence="1">
    <location>
        <begin position="221"/>
        <end position="277"/>
    </location>
</feature>
<evidence type="ECO:0000256" key="1">
    <source>
        <dbReference type="SAM" id="MobiDB-lite"/>
    </source>
</evidence>
<name>A0A9K3GEU9_9EUKA</name>
<dbReference type="AlphaFoldDB" id="A0A9K3GEU9"/>
<keyword evidence="2" id="KW-0472">Membrane</keyword>
<feature type="region of interest" description="Disordered" evidence="1">
    <location>
        <begin position="668"/>
        <end position="688"/>
    </location>
</feature>
<evidence type="ECO:0000313" key="3">
    <source>
        <dbReference type="EMBL" id="GIQ79631.1"/>
    </source>
</evidence>
<keyword evidence="4" id="KW-1185">Reference proteome</keyword>
<evidence type="ECO:0000256" key="2">
    <source>
        <dbReference type="SAM" id="Phobius"/>
    </source>
</evidence>
<sequence length="716" mass="79693">MVEAAGKCGGETVNCAAQRERETVVEEGEVVKSTYAQDSGVQETLGELVGNVSLASETMSYVREFICKPDPESDLGTQSRDLFAGLGPLCKDTLALSDTWFSFLLDAVKTLPLSADTLYGILIPLRVVADNLTCESAPLLREMCTLLIKGAETLVQEPYNFDVVARIATTLTLLLFDDGISQPDLSADKRACRQYLIDEGLLFCIRKLLCALMDEIEYEEELDPMSGMDGVEGEVESETDSEGDAESESDSDCECKEEGEECSGEDHSDEDLEDDPSVPLDYRARQDATYALGEMVVLILVAEDLVYSIDHVRDLVGFFVEYSLLTEVIYHQLLAPLTVQDKTCELLFESGILSALTDIAEDDEEHECMLQWLTRRLLTSDTVTDVGDLVTGPKSLPALIYPLLKVKYEEQDISLATQMLGEAMFVLWVLADKVESPEQEVSILRPALEPLCQSFLDCKVTKSVQKGGGVISLLLLRTVLRVQGRAPFSQPEYIPQVHKTVIKILNWKRIQNIQSMCAMVLFNMAGVEETHSPSRMCESATVQSLTTYISQYSDVSGVMFKLPVWRLLALWSANPGNEKPLTKGKVNTMLSFCPFQYPQERLEWYTARVSKYKRAHSLEAIYKCTTNSEGVTGATSDHRGPESVKLILAEIHQLAQILEAFFKWKGAEPKKQESPSEERPETVTSSTDKSSDQSITLIRILYICIAFCVYSYAVWS</sequence>